<dbReference type="Pfam" id="PF01841">
    <property type="entry name" value="Transglut_core"/>
    <property type="match status" value="1"/>
</dbReference>
<dbReference type="AlphaFoldDB" id="A0A1N7KBP5"/>
<evidence type="ECO:0000313" key="3">
    <source>
        <dbReference type="EMBL" id="SIS58992.1"/>
    </source>
</evidence>
<accession>A0A1N7KBP5</accession>
<name>A0A1N7KBP5_9BACT</name>
<dbReference type="InterPro" id="IPR038765">
    <property type="entry name" value="Papain-like_cys_pep_sf"/>
</dbReference>
<dbReference type="Gene3D" id="2.60.120.1130">
    <property type="match status" value="1"/>
</dbReference>
<feature type="chain" id="PRO_5012658923" evidence="1">
    <location>
        <begin position="22"/>
        <end position="672"/>
    </location>
</feature>
<keyword evidence="4" id="KW-1185">Reference proteome</keyword>
<dbReference type="STRING" id="477680.SAMN05421788_10197"/>
<dbReference type="EMBL" id="FTOR01000001">
    <property type="protein sequence ID" value="SIS58992.1"/>
    <property type="molecule type" value="Genomic_DNA"/>
</dbReference>
<keyword evidence="1" id="KW-0732">Signal</keyword>
<sequence length="672" mass="76615">MNKTIATLLLPFLLGVTLASAQKKIPKFKFGDVKPEDFAATAYAVDSSADAVYLFDVGYASFEGNNDGFFNVVFKHHVRIHLLHKNAFDLATVELSLFGRNEDAQKIAGLEVATYNLEGGKVVTTRLEKGSLFKDKGAESQTQKFTFPAIKEGSIIEYTYEITTPDARRIPTWRYQDEYPRLWCQYEVSIPELFDFVFVKQGYCPYAIDTAMVNYSSFHITAPGATPSSPSRNFTWSGNIVTSVWAMKDVPALKSEAYTTTLRNHVAKIEFQLSAIRYPNEPVKHVMNTWNEAAEKMLKSEMFGEGLSDRSGWMDDELKLVAPQSDKSLDVARKIYENIRDHYTCTDDYDIYRSQSLKKTCQSKKGNVADINLLLTAMYRSRGFTADPVILSTRERGKVLDAYPIMNKFNYAICRVQVEDQFYLLDATQPNMGFGKLPLQCYNGSGRIISEEPYVVQLDADSLRESSLTTVFIVNEEKEGLSGSFVSSKGYNGSTVIRSNLKKIKEDEFFNNIKKGFSLDVDMANSGIDSLKVLEEPVSYHYDFKFSLNDESLVYFSPVIGDDLYKENPFKAAERLYPVEMPYCRDETYVLNMEMPKGYKVEELPKSARVNLNENEGKFEFIAVASEDRIQLRSRLVLNKATFWPDDYQTLRDFFTYIVKKQNEKIVFKKVN</sequence>
<dbReference type="Proteomes" id="UP000186917">
    <property type="component" value="Unassembled WGS sequence"/>
</dbReference>
<gene>
    <name evidence="3" type="ORF">SAMN05421788_10197</name>
</gene>
<evidence type="ECO:0000313" key="4">
    <source>
        <dbReference type="Proteomes" id="UP000186917"/>
    </source>
</evidence>
<proteinExistence type="predicted"/>
<evidence type="ECO:0000256" key="1">
    <source>
        <dbReference type="SAM" id="SignalP"/>
    </source>
</evidence>
<dbReference type="SUPFAM" id="SSF54001">
    <property type="entry name" value="Cysteine proteinases"/>
    <property type="match status" value="1"/>
</dbReference>
<dbReference type="OrthoDB" id="98874at2"/>
<dbReference type="RefSeq" id="WP_076374615.1">
    <property type="nucleotide sequence ID" value="NZ_AP017422.1"/>
</dbReference>
<organism evidence="3 4">
    <name type="scientific">Filimonas lacunae</name>
    <dbReference type="NCBI Taxonomy" id="477680"/>
    <lineage>
        <taxon>Bacteria</taxon>
        <taxon>Pseudomonadati</taxon>
        <taxon>Bacteroidota</taxon>
        <taxon>Chitinophagia</taxon>
        <taxon>Chitinophagales</taxon>
        <taxon>Chitinophagaceae</taxon>
        <taxon>Filimonas</taxon>
    </lineage>
</organism>
<dbReference type="Gene3D" id="3.10.620.30">
    <property type="match status" value="1"/>
</dbReference>
<reference evidence="4" key="1">
    <citation type="submission" date="2017-01" db="EMBL/GenBank/DDBJ databases">
        <authorList>
            <person name="Varghese N."/>
            <person name="Submissions S."/>
        </authorList>
    </citation>
    <scope>NUCLEOTIDE SEQUENCE [LARGE SCALE GENOMIC DNA]</scope>
    <source>
        <strain evidence="4">DSM 21054</strain>
    </source>
</reference>
<evidence type="ECO:0000259" key="2">
    <source>
        <dbReference type="Pfam" id="PF01841"/>
    </source>
</evidence>
<dbReference type="InterPro" id="IPR002931">
    <property type="entry name" value="Transglutaminase-like"/>
</dbReference>
<protein>
    <submittedName>
        <fullName evidence="3">Transglutaminase-like superfamily protein</fullName>
    </submittedName>
</protein>
<feature type="domain" description="Transglutaminase-like" evidence="2">
    <location>
        <begin position="323"/>
        <end position="398"/>
    </location>
</feature>
<dbReference type="Gene3D" id="2.60.40.3140">
    <property type="match status" value="1"/>
</dbReference>
<feature type="signal peptide" evidence="1">
    <location>
        <begin position="1"/>
        <end position="21"/>
    </location>
</feature>